<keyword evidence="7 10" id="KW-1133">Transmembrane helix</keyword>
<feature type="transmembrane region" description="Helical" evidence="10">
    <location>
        <begin position="172"/>
        <end position="192"/>
    </location>
</feature>
<feature type="transmembrane region" description="Helical" evidence="10">
    <location>
        <begin position="140"/>
        <end position="160"/>
    </location>
</feature>
<dbReference type="RefSeq" id="WP_133225097.1">
    <property type="nucleotide sequence ID" value="NZ_SMRT01000001.1"/>
</dbReference>
<evidence type="ECO:0000256" key="9">
    <source>
        <dbReference type="ARBA" id="ARBA00023251"/>
    </source>
</evidence>
<proteinExistence type="inferred from homology"/>
<dbReference type="Proteomes" id="UP000295636">
    <property type="component" value="Unassembled WGS sequence"/>
</dbReference>
<dbReference type="InterPro" id="IPR048279">
    <property type="entry name" value="MdtK-like"/>
</dbReference>
<evidence type="ECO:0000256" key="6">
    <source>
        <dbReference type="ARBA" id="ARBA00022692"/>
    </source>
</evidence>
<evidence type="ECO:0000256" key="4">
    <source>
        <dbReference type="ARBA" id="ARBA00022448"/>
    </source>
</evidence>
<keyword evidence="12" id="KW-1185">Reference proteome</keyword>
<keyword evidence="6 10" id="KW-0812">Transmembrane</keyword>
<gene>
    <name evidence="11" type="ORF">E1757_01760</name>
</gene>
<dbReference type="CDD" id="cd13143">
    <property type="entry name" value="MATE_MepA_like"/>
    <property type="match status" value="1"/>
</dbReference>
<feature type="transmembrane region" description="Helical" evidence="10">
    <location>
        <begin position="360"/>
        <end position="378"/>
    </location>
</feature>
<feature type="transmembrane region" description="Helical" evidence="10">
    <location>
        <begin position="52"/>
        <end position="76"/>
    </location>
</feature>
<dbReference type="PIRSF" id="PIRSF006603">
    <property type="entry name" value="DinF"/>
    <property type="match status" value="1"/>
</dbReference>
<keyword evidence="4" id="KW-0813">Transport</keyword>
<evidence type="ECO:0000313" key="11">
    <source>
        <dbReference type="EMBL" id="TDG00388.1"/>
    </source>
</evidence>
<evidence type="ECO:0000256" key="2">
    <source>
        <dbReference type="ARBA" id="ARBA00008417"/>
    </source>
</evidence>
<evidence type="ECO:0000256" key="7">
    <source>
        <dbReference type="ARBA" id="ARBA00022989"/>
    </source>
</evidence>
<feature type="transmembrane region" description="Helical" evidence="10">
    <location>
        <begin position="283"/>
        <end position="305"/>
    </location>
</feature>
<feature type="transmembrane region" description="Helical" evidence="10">
    <location>
        <begin position="419"/>
        <end position="438"/>
    </location>
</feature>
<dbReference type="AlphaFoldDB" id="A0A4R5KZ04"/>
<dbReference type="GO" id="GO:0046677">
    <property type="term" value="P:response to antibiotic"/>
    <property type="evidence" value="ECO:0007669"/>
    <property type="project" value="UniProtKB-KW"/>
</dbReference>
<accession>A0A4R5KZ04</accession>
<reference evidence="11 12" key="1">
    <citation type="submission" date="2019-03" db="EMBL/GenBank/DDBJ databases">
        <title>This is whole genome sequence of Paenibacillus sp MS74 strain.</title>
        <authorList>
            <person name="Trinh H.N."/>
        </authorList>
    </citation>
    <scope>NUCLEOTIDE SEQUENCE [LARGE SCALE GENOMIC DNA]</scope>
    <source>
        <strain evidence="11 12">MS74</strain>
    </source>
</reference>
<keyword evidence="9" id="KW-0046">Antibiotic resistance</keyword>
<organism evidence="11 12">
    <name type="scientific">Paenibacillus piri</name>
    <dbReference type="NCBI Taxonomy" id="2547395"/>
    <lineage>
        <taxon>Bacteria</taxon>
        <taxon>Bacillati</taxon>
        <taxon>Bacillota</taxon>
        <taxon>Bacilli</taxon>
        <taxon>Bacillales</taxon>
        <taxon>Paenibacillaceae</taxon>
        <taxon>Paenibacillus</taxon>
    </lineage>
</organism>
<comment type="similarity">
    <text evidence="2">Belongs to the multi antimicrobial extrusion (MATE) (TC 2.A.66.1) family. MepA subfamily.</text>
</comment>
<dbReference type="PANTHER" id="PTHR43823:SF4">
    <property type="entry name" value="SPORULATION PROTEIN YKVU"/>
    <property type="match status" value="1"/>
</dbReference>
<feature type="transmembrane region" description="Helical" evidence="10">
    <location>
        <begin position="198"/>
        <end position="219"/>
    </location>
</feature>
<feature type="transmembrane region" description="Helical" evidence="10">
    <location>
        <begin position="326"/>
        <end position="348"/>
    </location>
</feature>
<dbReference type="PANTHER" id="PTHR43823">
    <property type="entry name" value="SPORULATION PROTEIN YKVU"/>
    <property type="match status" value="1"/>
</dbReference>
<comment type="caution">
    <text evidence="11">The sequence shown here is derived from an EMBL/GenBank/DDBJ whole genome shotgun (WGS) entry which is preliminary data.</text>
</comment>
<feature type="transmembrane region" description="Helical" evidence="10">
    <location>
        <begin position="97"/>
        <end position="120"/>
    </location>
</feature>
<dbReference type="GO" id="GO:0005886">
    <property type="term" value="C:plasma membrane"/>
    <property type="evidence" value="ECO:0007669"/>
    <property type="project" value="UniProtKB-SubCell"/>
</dbReference>
<evidence type="ECO:0000313" key="12">
    <source>
        <dbReference type="Proteomes" id="UP000295636"/>
    </source>
</evidence>
<evidence type="ECO:0000256" key="1">
    <source>
        <dbReference type="ARBA" id="ARBA00004651"/>
    </source>
</evidence>
<protein>
    <recommendedName>
        <fullName evidence="3">Multidrug export protein MepA</fullName>
    </recommendedName>
</protein>
<dbReference type="GO" id="GO:0042910">
    <property type="term" value="F:xenobiotic transmembrane transporter activity"/>
    <property type="evidence" value="ECO:0007669"/>
    <property type="project" value="InterPro"/>
</dbReference>
<evidence type="ECO:0000256" key="5">
    <source>
        <dbReference type="ARBA" id="ARBA00022475"/>
    </source>
</evidence>
<evidence type="ECO:0000256" key="10">
    <source>
        <dbReference type="SAM" id="Phobius"/>
    </source>
</evidence>
<evidence type="ECO:0000256" key="3">
    <source>
        <dbReference type="ARBA" id="ARBA00022106"/>
    </source>
</evidence>
<name>A0A4R5KZ04_9BACL</name>
<feature type="transmembrane region" description="Helical" evidence="10">
    <location>
        <begin position="240"/>
        <end position="263"/>
    </location>
</feature>
<keyword evidence="8 10" id="KW-0472">Membrane</keyword>
<dbReference type="InterPro" id="IPR051327">
    <property type="entry name" value="MATE_MepA_subfamily"/>
</dbReference>
<keyword evidence="5" id="KW-1003">Cell membrane</keyword>
<dbReference type="Pfam" id="PF01554">
    <property type="entry name" value="MatE"/>
    <property type="match status" value="2"/>
</dbReference>
<feature type="transmembrane region" description="Helical" evidence="10">
    <location>
        <begin position="390"/>
        <end position="413"/>
    </location>
</feature>
<comment type="subcellular location">
    <subcellularLocation>
        <location evidence="1">Cell membrane</location>
        <topology evidence="1">Multi-pass membrane protein</topology>
    </subcellularLocation>
</comment>
<dbReference type="InterPro" id="IPR045070">
    <property type="entry name" value="MATE_MepA-like"/>
</dbReference>
<dbReference type="EMBL" id="SMRT01000001">
    <property type="protein sequence ID" value="TDG00388.1"/>
    <property type="molecule type" value="Genomic_DNA"/>
</dbReference>
<dbReference type="InterPro" id="IPR002528">
    <property type="entry name" value="MATE_fam"/>
</dbReference>
<evidence type="ECO:0000256" key="8">
    <source>
        <dbReference type="ARBA" id="ARBA00023136"/>
    </source>
</evidence>
<dbReference type="OrthoDB" id="9811110at2"/>
<feature type="transmembrane region" description="Helical" evidence="10">
    <location>
        <begin position="20"/>
        <end position="40"/>
    </location>
</feature>
<sequence length="453" mass="49911">MQNENRNLQSLESDSVASVFFRYLVPSLVGMLMMSINVVVDGIFVGQRYGSVALAGINVAFPVFSIYVAMSLWVGIGGAALYSRALGEKRYAQAQSIFTHSLVLIFSLTILLGFAAFMFRDRLAVFLGANPETMSYTMDYMNVLLTCGFLITVQNAFSVFVRNDGNPNLSMISMIVSALSNIVFNYIFLFVLDWGVAGSAWALIAAAALGSIVLFAHFLRKQRSLRFSKPSFSWKLARRTFTIGFPSFVAEVGIAVFTAGYNIAMEHWAGTAGVSAFSIVNYVHSVMLLMFLGMGSAIQPLISYYRGAKQRAREQQTIRIAVRTALVAGAGILLLGLVGADAIVSLFGQFPAEVRKLAVAGIRLFFIAYLFMGINFVMMTYFQTTDQVKMAVWITVAREMILMVAFLLILPHWLGTTGIWLAIPVSECIVVSTVYVYIRRQAANRLRRGVALP</sequence>
<dbReference type="GO" id="GO:0015297">
    <property type="term" value="F:antiporter activity"/>
    <property type="evidence" value="ECO:0007669"/>
    <property type="project" value="InterPro"/>
</dbReference>